<evidence type="ECO:0000313" key="2">
    <source>
        <dbReference type="EMBL" id="KAF2455431.1"/>
    </source>
</evidence>
<organism evidence="2 3">
    <name type="scientific">Lineolata rhizophorae</name>
    <dbReference type="NCBI Taxonomy" id="578093"/>
    <lineage>
        <taxon>Eukaryota</taxon>
        <taxon>Fungi</taxon>
        <taxon>Dikarya</taxon>
        <taxon>Ascomycota</taxon>
        <taxon>Pezizomycotina</taxon>
        <taxon>Dothideomycetes</taxon>
        <taxon>Dothideomycetes incertae sedis</taxon>
        <taxon>Lineolatales</taxon>
        <taxon>Lineolataceae</taxon>
        <taxon>Lineolata</taxon>
    </lineage>
</organism>
<evidence type="ECO:0000313" key="3">
    <source>
        <dbReference type="Proteomes" id="UP000799766"/>
    </source>
</evidence>
<reference evidence="2" key="1">
    <citation type="journal article" date="2020" name="Stud. Mycol.">
        <title>101 Dothideomycetes genomes: a test case for predicting lifestyles and emergence of pathogens.</title>
        <authorList>
            <person name="Haridas S."/>
            <person name="Albert R."/>
            <person name="Binder M."/>
            <person name="Bloem J."/>
            <person name="Labutti K."/>
            <person name="Salamov A."/>
            <person name="Andreopoulos B."/>
            <person name="Baker S."/>
            <person name="Barry K."/>
            <person name="Bills G."/>
            <person name="Bluhm B."/>
            <person name="Cannon C."/>
            <person name="Castanera R."/>
            <person name="Culley D."/>
            <person name="Daum C."/>
            <person name="Ezra D."/>
            <person name="Gonzalez J."/>
            <person name="Henrissat B."/>
            <person name="Kuo A."/>
            <person name="Liang C."/>
            <person name="Lipzen A."/>
            <person name="Lutzoni F."/>
            <person name="Magnuson J."/>
            <person name="Mondo S."/>
            <person name="Nolan M."/>
            <person name="Ohm R."/>
            <person name="Pangilinan J."/>
            <person name="Park H.-J."/>
            <person name="Ramirez L."/>
            <person name="Alfaro M."/>
            <person name="Sun H."/>
            <person name="Tritt A."/>
            <person name="Yoshinaga Y."/>
            <person name="Zwiers L.-H."/>
            <person name="Turgeon B."/>
            <person name="Goodwin S."/>
            <person name="Spatafora J."/>
            <person name="Crous P."/>
            <person name="Grigoriev I."/>
        </authorList>
    </citation>
    <scope>NUCLEOTIDE SEQUENCE</scope>
    <source>
        <strain evidence="2">ATCC 16933</strain>
    </source>
</reference>
<accession>A0A6A6NUN1</accession>
<feature type="compositionally biased region" description="Low complexity" evidence="1">
    <location>
        <begin position="37"/>
        <end position="46"/>
    </location>
</feature>
<dbReference type="AlphaFoldDB" id="A0A6A6NUN1"/>
<dbReference type="EMBL" id="MU001687">
    <property type="protein sequence ID" value="KAF2455431.1"/>
    <property type="molecule type" value="Genomic_DNA"/>
</dbReference>
<evidence type="ECO:0000256" key="1">
    <source>
        <dbReference type="SAM" id="MobiDB-lite"/>
    </source>
</evidence>
<sequence length="162" mass="17630">MDSPIVDLDADTDNGTAADDPSQGARQGPLSDEGPRRPWWPGNRRVGGQRRPASTDWLLDRRSAEESGAIGRGNDEVVAKASARAARGLRGADRPSHRRDVLLQLTHVLRTYVCMMAGARVRDGSAGVRLSLEAREGLPRRGRMCITEGDIGVRPFKRAHAL</sequence>
<feature type="region of interest" description="Disordered" evidence="1">
    <location>
        <begin position="1"/>
        <end position="73"/>
    </location>
</feature>
<protein>
    <submittedName>
        <fullName evidence="2">Uncharacterized protein</fullName>
    </submittedName>
</protein>
<keyword evidence="3" id="KW-1185">Reference proteome</keyword>
<gene>
    <name evidence="2" type="ORF">BDY21DRAFT_75965</name>
</gene>
<name>A0A6A6NUN1_9PEZI</name>
<proteinExistence type="predicted"/>
<dbReference type="Proteomes" id="UP000799766">
    <property type="component" value="Unassembled WGS sequence"/>
</dbReference>